<comment type="caution">
    <text evidence="1">The sequence shown here is derived from an EMBL/GenBank/DDBJ whole genome shotgun (WGS) entry which is preliminary data.</text>
</comment>
<evidence type="ECO:0000313" key="1">
    <source>
        <dbReference type="EMBL" id="KPJ64349.1"/>
    </source>
</evidence>
<gene>
    <name evidence="1" type="ORF">AMJ44_12995</name>
</gene>
<dbReference type="NCBIfam" id="NF008747">
    <property type="entry name" value="PRK11780.1"/>
    <property type="match status" value="1"/>
</dbReference>
<evidence type="ECO:0000313" key="2">
    <source>
        <dbReference type="Proteomes" id="UP000051861"/>
    </source>
</evidence>
<organism evidence="1 2">
    <name type="scientific">candidate division WOR-1 bacterium DG_54_3</name>
    <dbReference type="NCBI Taxonomy" id="1703775"/>
    <lineage>
        <taxon>Bacteria</taxon>
        <taxon>Bacillati</taxon>
        <taxon>Saganbacteria</taxon>
    </lineage>
</organism>
<dbReference type="Proteomes" id="UP000051861">
    <property type="component" value="Unassembled WGS sequence"/>
</dbReference>
<dbReference type="EMBL" id="LIZX01000187">
    <property type="protein sequence ID" value="KPJ64349.1"/>
    <property type="molecule type" value="Genomic_DNA"/>
</dbReference>
<dbReference type="InterPro" id="IPR029062">
    <property type="entry name" value="Class_I_gatase-like"/>
</dbReference>
<proteinExistence type="predicted"/>
<sequence>MNDIALILSGCGAYDGSDIWEVVLICYQLEKKGQRPVFFAPNIPQKEVIDHLRQLALSDQRNVLSESARIASDKIKELGELSGRDVDALILPGGNGVIRNLSDSLGDEEYLKLNPDIRRILREVCRRKKPIGACGLASLLVASALRDILDTPLTLTVGKDPKLIRQIEQLGAVHVISRGTEVIVDSEHKVVSTPASLLKLKVSEIEQATENLVSGVVDLIKLTQDRRRDA</sequence>
<accession>A0A0S7XPB6</accession>
<dbReference type="SUPFAM" id="SSF52317">
    <property type="entry name" value="Class I glutamine amidotransferase-like"/>
    <property type="match status" value="1"/>
</dbReference>
<dbReference type="AlphaFoldDB" id="A0A0S7XPB6"/>
<dbReference type="PANTHER" id="PTHR10224:SF12">
    <property type="entry name" value="GLYOXALASE ELBB"/>
    <property type="match status" value="1"/>
</dbReference>
<dbReference type="Gene3D" id="3.40.50.880">
    <property type="match status" value="1"/>
</dbReference>
<name>A0A0S7XPB6_UNCSA</name>
<protein>
    <recommendedName>
        <fullName evidence="3">DJ-1/PfpI domain-containing protein</fullName>
    </recommendedName>
</protein>
<evidence type="ECO:0008006" key="3">
    <source>
        <dbReference type="Google" id="ProtNLM"/>
    </source>
</evidence>
<dbReference type="PANTHER" id="PTHR10224">
    <property type="entry name" value="ES1 PROTEIN HOMOLOG, MITOCHONDRIAL"/>
    <property type="match status" value="1"/>
</dbReference>
<reference evidence="1 2" key="1">
    <citation type="journal article" date="2015" name="Microbiome">
        <title>Genomic resolution of linkages in carbon, nitrogen, and sulfur cycling among widespread estuary sediment bacteria.</title>
        <authorList>
            <person name="Baker B.J."/>
            <person name="Lazar C.S."/>
            <person name="Teske A.P."/>
            <person name="Dick G.J."/>
        </authorList>
    </citation>
    <scope>NUCLEOTIDE SEQUENCE [LARGE SCALE GENOMIC DNA]</scope>
    <source>
        <strain evidence="1">DG_54_3</strain>
    </source>
</reference>